<dbReference type="GO" id="GO:0016787">
    <property type="term" value="F:hydrolase activity"/>
    <property type="evidence" value="ECO:0007669"/>
    <property type="project" value="UniProtKB-KW"/>
</dbReference>
<dbReference type="InterPro" id="IPR050491">
    <property type="entry name" value="AmpC-like"/>
</dbReference>
<dbReference type="Pfam" id="PF00144">
    <property type="entry name" value="Beta-lactamase"/>
    <property type="match status" value="1"/>
</dbReference>
<organism evidence="2 3">
    <name type="scientific">Sphingobacterium tabacisoli</name>
    <dbReference type="NCBI Taxonomy" id="2044855"/>
    <lineage>
        <taxon>Bacteria</taxon>
        <taxon>Pseudomonadati</taxon>
        <taxon>Bacteroidota</taxon>
        <taxon>Sphingobacteriia</taxon>
        <taxon>Sphingobacteriales</taxon>
        <taxon>Sphingobacteriaceae</taxon>
        <taxon>Sphingobacterium</taxon>
    </lineage>
</organism>
<dbReference type="PROSITE" id="PS51257">
    <property type="entry name" value="PROKAR_LIPOPROTEIN"/>
    <property type="match status" value="1"/>
</dbReference>
<evidence type="ECO:0000313" key="3">
    <source>
        <dbReference type="Proteomes" id="UP001597440"/>
    </source>
</evidence>
<dbReference type="PANTHER" id="PTHR46825">
    <property type="entry name" value="D-ALANYL-D-ALANINE-CARBOXYPEPTIDASE/ENDOPEPTIDASE AMPH"/>
    <property type="match status" value="1"/>
</dbReference>
<gene>
    <name evidence="2" type="ORF">ACFSQW_08280</name>
</gene>
<dbReference type="EC" id="3.-.-.-" evidence="2"/>
<dbReference type="SUPFAM" id="SSF56601">
    <property type="entry name" value="beta-lactamase/transpeptidase-like"/>
    <property type="match status" value="1"/>
</dbReference>
<dbReference type="PANTHER" id="PTHR46825:SF9">
    <property type="entry name" value="BETA-LACTAMASE-RELATED DOMAIN-CONTAINING PROTEIN"/>
    <property type="match status" value="1"/>
</dbReference>
<sequence>MRKLYLSSLSLLFFFFLFIVSCKKDDVVPEEVKPPVDVEMKSSSKELSSISIMKSENNSLLEEASYTYRSGFKCYVTVPMLVDLTKVFIRFNISSRAAVKINGASLNNNAGFVDLSGTKEITIVAEDGSVSPVYTIMAQRGIKEIDAMIYPFIEKYGMPAVSYAIGRNSMEDIVYQNASGFANVETKERATPDHLFRLASMSKQHTAIAIMKLIQDGKVGIDDLVFGPGGILKSLWPTVGPMSAQVTVRHLLEHTAGYSGDPMFSAADPNTLERRIQLMLNSSQVAPGTKYAYYNMGYGTLGKIIEVVTGKDYLTYLKEIYGPAGVSNIYLSANSASTRQQNEVVSYAQNNNNAYGNLVEVYKAAGGIIINSKDLFKILYAIDGGSKKADILNSSIRNLMFTKSTVSGNNYAKGWRTNHTLFKGYYHGGNLAGTATFWIYGEEYSVAVLLNSRSYDANFDSDLIVLTKNIMDKAKELNL</sequence>
<accession>A0ABW5L1G5</accession>
<dbReference type="RefSeq" id="WP_210355821.1">
    <property type="nucleotide sequence ID" value="NZ_JAEQMU010000006.1"/>
</dbReference>
<keyword evidence="2" id="KW-0378">Hydrolase</keyword>
<dbReference type="Gene3D" id="2.60.40.2340">
    <property type="match status" value="1"/>
</dbReference>
<protein>
    <submittedName>
        <fullName evidence="2">Serine hydrolase domain-containing protein</fullName>
        <ecNumber evidence="2">3.-.-.-</ecNumber>
    </submittedName>
</protein>
<dbReference type="Proteomes" id="UP001597440">
    <property type="component" value="Unassembled WGS sequence"/>
</dbReference>
<evidence type="ECO:0000313" key="2">
    <source>
        <dbReference type="EMBL" id="MFD2554385.1"/>
    </source>
</evidence>
<dbReference type="EMBL" id="JBHULD010000008">
    <property type="protein sequence ID" value="MFD2554385.1"/>
    <property type="molecule type" value="Genomic_DNA"/>
</dbReference>
<evidence type="ECO:0000259" key="1">
    <source>
        <dbReference type="Pfam" id="PF00144"/>
    </source>
</evidence>
<dbReference type="InterPro" id="IPR001466">
    <property type="entry name" value="Beta-lactam-related"/>
</dbReference>
<comment type="caution">
    <text evidence="2">The sequence shown here is derived from an EMBL/GenBank/DDBJ whole genome shotgun (WGS) entry which is preliminary data.</text>
</comment>
<name>A0ABW5L1G5_9SPHI</name>
<proteinExistence type="predicted"/>
<reference evidence="3" key="1">
    <citation type="journal article" date="2019" name="Int. J. Syst. Evol. Microbiol.">
        <title>The Global Catalogue of Microorganisms (GCM) 10K type strain sequencing project: providing services to taxonomists for standard genome sequencing and annotation.</title>
        <authorList>
            <consortium name="The Broad Institute Genomics Platform"/>
            <consortium name="The Broad Institute Genome Sequencing Center for Infectious Disease"/>
            <person name="Wu L."/>
            <person name="Ma J."/>
        </authorList>
    </citation>
    <scope>NUCLEOTIDE SEQUENCE [LARGE SCALE GENOMIC DNA]</scope>
    <source>
        <strain evidence="3">KCTC 52298</strain>
    </source>
</reference>
<keyword evidence="3" id="KW-1185">Reference proteome</keyword>
<dbReference type="Gene3D" id="3.40.710.10">
    <property type="entry name" value="DD-peptidase/beta-lactamase superfamily"/>
    <property type="match status" value="1"/>
</dbReference>
<feature type="domain" description="Beta-lactamase-related" evidence="1">
    <location>
        <begin position="146"/>
        <end position="461"/>
    </location>
</feature>
<dbReference type="InterPro" id="IPR012338">
    <property type="entry name" value="Beta-lactam/transpept-like"/>
</dbReference>